<dbReference type="EMBL" id="NXNI01000001">
    <property type="protein sequence ID" value="PCR90468.1"/>
    <property type="molecule type" value="Genomic_DNA"/>
</dbReference>
<dbReference type="CDD" id="cd16148">
    <property type="entry name" value="sulfatase_like"/>
    <property type="match status" value="1"/>
</dbReference>
<dbReference type="InterPro" id="IPR000917">
    <property type="entry name" value="Sulfatase_N"/>
</dbReference>
<comment type="caution">
    <text evidence="2">The sequence shown here is derived from an EMBL/GenBank/DDBJ whole genome shotgun (WGS) entry which is preliminary data.</text>
</comment>
<protein>
    <submittedName>
        <fullName evidence="2">Sulfatase</fullName>
    </submittedName>
</protein>
<evidence type="ECO:0000313" key="2">
    <source>
        <dbReference type="EMBL" id="PCR90468.1"/>
    </source>
</evidence>
<sequence>MNARHDHNEESKKNVIILVLDTFRAKEFEVAADLPTFSSLRENGATFENAFTAAPWTLPSHASLFTGLHSSSHGANAGHKHLAEGPVTLAEVFRSNGYETVAVSNNTWISEEFGFGRGFDEFRKTWQYVQSDVDLGRIARTEEGIAKLTALGRELVTGNPLVNVTNAIYGQFVRKQYDDGAKQTNEWIETWLTERTDSSPFFLFVNYLEPHLEYHPPKEFAERFLPSDISYEEAMDVPQDAWGYIAGTVEMSEQDLEILRCLYRAEIAYLDQQIGELKALLEEQNEWEDTLFVVTGDHGENIGDHGLMDHQYCLYDTLLHVPLLTHGGEFTGGREIDDLVQLTDIAPTLLDAVGIEAPEFRDQMQGRSFHPDADTEPREYAFAEYMAPQPSMDALEKRVGDLPDGVYEYDRSLRAIRSTEWKYIRGSNGSEELYNVADDPEESENLVKANPEKVAELESTLDDWLQSFDHADADGTVSMRDETKERLEDLGYLQ</sequence>
<keyword evidence="3" id="KW-1185">Reference proteome</keyword>
<dbReference type="Proteomes" id="UP000219689">
    <property type="component" value="Unassembled WGS sequence"/>
</dbReference>
<dbReference type="RefSeq" id="WP_097379417.1">
    <property type="nucleotide sequence ID" value="NZ_NXNI01000001.1"/>
</dbReference>
<dbReference type="InterPro" id="IPR017850">
    <property type="entry name" value="Alkaline_phosphatase_core_sf"/>
</dbReference>
<feature type="domain" description="Sulfatase N-terminal" evidence="1">
    <location>
        <begin position="13"/>
        <end position="355"/>
    </location>
</feature>
<evidence type="ECO:0000259" key="1">
    <source>
        <dbReference type="Pfam" id="PF00884"/>
    </source>
</evidence>
<dbReference type="AlphaFoldDB" id="A0A2A5QUE1"/>
<gene>
    <name evidence="2" type="ORF">CP557_07980</name>
</gene>
<name>A0A2A5QUE1_9EURY</name>
<dbReference type="SUPFAM" id="SSF53649">
    <property type="entry name" value="Alkaline phosphatase-like"/>
    <property type="match status" value="1"/>
</dbReference>
<organism evidence="2 3">
    <name type="scientific">Natrinema ejinorense</name>
    <dbReference type="NCBI Taxonomy" id="373386"/>
    <lineage>
        <taxon>Archaea</taxon>
        <taxon>Methanobacteriati</taxon>
        <taxon>Methanobacteriota</taxon>
        <taxon>Stenosarchaea group</taxon>
        <taxon>Halobacteria</taxon>
        <taxon>Halobacteriales</taxon>
        <taxon>Natrialbaceae</taxon>
        <taxon>Natrinema</taxon>
    </lineage>
</organism>
<accession>A0A2A5QUE1</accession>
<evidence type="ECO:0000313" key="3">
    <source>
        <dbReference type="Proteomes" id="UP000219689"/>
    </source>
</evidence>
<reference evidence="2 3" key="1">
    <citation type="submission" date="2017-09" db="EMBL/GenBank/DDBJ databases">
        <title>Genome sequences of Natrinema ejinorence JCM 13890T.</title>
        <authorList>
            <person name="Roh S.W."/>
            <person name="Kim Y.B."/>
            <person name="Kim J.Y."/>
        </authorList>
    </citation>
    <scope>NUCLEOTIDE SEQUENCE [LARGE SCALE GENOMIC DNA]</scope>
    <source>
        <strain evidence="2 3">JCM 13890</strain>
    </source>
</reference>
<dbReference type="Pfam" id="PF00884">
    <property type="entry name" value="Sulfatase"/>
    <property type="match status" value="1"/>
</dbReference>
<dbReference type="InterPro" id="IPR052701">
    <property type="entry name" value="GAG_Ulvan_Degrading_Sulfatases"/>
</dbReference>
<dbReference type="PANTHER" id="PTHR43751">
    <property type="entry name" value="SULFATASE"/>
    <property type="match status" value="1"/>
</dbReference>
<dbReference type="Gene3D" id="3.40.720.10">
    <property type="entry name" value="Alkaline Phosphatase, subunit A"/>
    <property type="match status" value="1"/>
</dbReference>
<dbReference type="OrthoDB" id="102174at2157"/>
<proteinExistence type="predicted"/>
<dbReference type="PANTHER" id="PTHR43751:SF3">
    <property type="entry name" value="SULFATASE N-TERMINAL DOMAIN-CONTAINING PROTEIN"/>
    <property type="match status" value="1"/>
</dbReference>